<keyword evidence="2" id="KW-1185">Reference proteome</keyword>
<name>A0ACB6FFX3_9PLEO</name>
<evidence type="ECO:0000313" key="1">
    <source>
        <dbReference type="EMBL" id="KAB2103297.1"/>
    </source>
</evidence>
<dbReference type="Proteomes" id="UP000293547">
    <property type="component" value="Unassembled WGS sequence"/>
</dbReference>
<comment type="caution">
    <text evidence="1">The sequence shown here is derived from an EMBL/GenBank/DDBJ whole genome shotgun (WGS) entry which is preliminary data.</text>
</comment>
<gene>
    <name evidence="1" type="ORF">AG0111_0g8638</name>
</gene>
<protein>
    <submittedName>
        <fullName evidence="1">Uncharacterized protein</fullName>
    </submittedName>
</protein>
<accession>A0ACB6FFX3</accession>
<reference evidence="1 2" key="1">
    <citation type="journal article" date="2019" name="bioRxiv">
        <title>Genomics, evolutionary history and diagnostics of the Alternaria alternata species group including apple and Asian pear pathotypes.</title>
        <authorList>
            <person name="Armitage A.D."/>
            <person name="Cockerton H.M."/>
            <person name="Sreenivasaprasad S."/>
            <person name="Woodhall J.W."/>
            <person name="Lane C.R."/>
            <person name="Harrison R.J."/>
            <person name="Clarkson J.P."/>
        </authorList>
    </citation>
    <scope>NUCLEOTIDE SEQUENCE [LARGE SCALE GENOMIC DNA]</scope>
    <source>
        <strain evidence="1 2">FERA 650</strain>
    </source>
</reference>
<dbReference type="EMBL" id="PDWZ02000008">
    <property type="protein sequence ID" value="KAB2103297.1"/>
    <property type="molecule type" value="Genomic_DNA"/>
</dbReference>
<organism evidence="1 2">
    <name type="scientific">Alternaria gaisen</name>
    <dbReference type="NCBI Taxonomy" id="167740"/>
    <lineage>
        <taxon>Eukaryota</taxon>
        <taxon>Fungi</taxon>
        <taxon>Dikarya</taxon>
        <taxon>Ascomycota</taxon>
        <taxon>Pezizomycotina</taxon>
        <taxon>Dothideomycetes</taxon>
        <taxon>Pleosporomycetidae</taxon>
        <taxon>Pleosporales</taxon>
        <taxon>Pleosporineae</taxon>
        <taxon>Pleosporaceae</taxon>
        <taxon>Alternaria</taxon>
        <taxon>Alternaria sect. Alternaria</taxon>
    </lineage>
</organism>
<evidence type="ECO:0000313" key="2">
    <source>
        <dbReference type="Proteomes" id="UP000293547"/>
    </source>
</evidence>
<proteinExistence type="predicted"/>
<sequence length="322" mass="35928">MYYTNLRPHNLPGHKWHAPFKPLGQWAAIDNLYGEQAWIDNDAIPAGATSISGFEAMLCLVYLWRLIWGRGSSKAMKTDTVRTMTTHTAVIGLMVAVAHWTKIWMYSLHKASWVWFCLRCYVQQKQGSKTPPLPRTNRINTSPTPAAPSSQLQPTCLALPLRTRFPYVTDHAAAYHAPLAGYITPTMSSPSQPSPQVLQAYQQRLETLYQSLQDLLTTEQEDKTGIEALEQDVGLSVHRRSYTPQTRPHINLNTMPDHPVEQGAAGSLTDKIAKESSDSTASSHTHHADIQAHNSKGPAIPDSMPKAESKEDLKKRAEELNK</sequence>